<feature type="compositionally biased region" description="Basic and acidic residues" evidence="1">
    <location>
        <begin position="470"/>
        <end position="479"/>
    </location>
</feature>
<name>A0A6P5FU33_ANACO</name>
<reference evidence="4" key="2">
    <citation type="submission" date="2025-08" db="UniProtKB">
        <authorList>
            <consortium name="RefSeq"/>
        </authorList>
    </citation>
    <scope>IDENTIFICATION</scope>
    <source>
        <tissue evidence="4">Leaf</tissue>
    </source>
</reference>
<dbReference type="GeneID" id="109716113"/>
<dbReference type="InterPro" id="IPR003123">
    <property type="entry name" value="VPS9"/>
</dbReference>
<gene>
    <name evidence="4" type="primary">LOC109716113</name>
</gene>
<dbReference type="InterPro" id="IPR045046">
    <property type="entry name" value="Vps9-like"/>
</dbReference>
<dbReference type="PANTHER" id="PTHR23101:SF25">
    <property type="entry name" value="GTPASE-ACTIVATING PROTEIN AND VPS9 DOMAIN-CONTAINING PROTEIN 1"/>
    <property type="match status" value="1"/>
</dbReference>
<dbReference type="GO" id="GO:0031267">
    <property type="term" value="F:small GTPase binding"/>
    <property type="evidence" value="ECO:0007669"/>
    <property type="project" value="TreeGrafter"/>
</dbReference>
<sequence length="479" mass="54144">MESGCGDLGSSTAPLTWHDFLERMRQPSAADFVKSIKSFIVTFSNKAPDLEKDSDAVQEFLADMEDAFRAHKLWAGSSEEELESAGEGLEKYVMTKLFNRVFASVPEDVNSDEQLFEKMALLQQFVRPENLEIKPAFHNETSWLLAQKELQKINMYKAPRDKLVCILNCCKVINNLLLNVFIASDENPPGADEFLPVLIYVIIKANPPQLHSNLLYIQRYRRKSRLVSEAAYFFTNILSAETFIWNIDAQALSMDEIEFQKKMNCAREHLLGLSTNSENPVSQTKLDGTQKTEEILKTNRLSDCYLPAIRQQNNSNQANEVSMNLGGQNILIPRKQSVSDLENKGSSDLLKDDHLIRYFQQYPFLYARAGDLSVEDVENLLNCYKKLVLKYISLSKGMGVINESLPGQNMQMLSKTETLKEFDDAKVLGINSEKDEGIYREDDVSIENLLSGGDDSETKRTSGGLVDNPSAEREKEVCP</sequence>
<dbReference type="Gene3D" id="1.20.1050.80">
    <property type="entry name" value="VPS9 domain"/>
    <property type="match status" value="1"/>
</dbReference>
<dbReference type="Pfam" id="PF18151">
    <property type="entry name" value="DUF5601"/>
    <property type="match status" value="1"/>
</dbReference>
<dbReference type="Proteomes" id="UP000515123">
    <property type="component" value="Linkage group 10"/>
</dbReference>
<feature type="region of interest" description="Disordered" evidence="1">
    <location>
        <begin position="449"/>
        <end position="479"/>
    </location>
</feature>
<dbReference type="FunFam" id="1.20.1050.80:FF:000007">
    <property type="entry name" value="Vacuolar protein sorting-associated protein 9A"/>
    <property type="match status" value="1"/>
</dbReference>
<feature type="domain" description="VPS9" evidence="2">
    <location>
        <begin position="109"/>
        <end position="253"/>
    </location>
</feature>
<protein>
    <submittedName>
        <fullName evidence="4">Vacuolar protein sorting-associated protein 9A-like isoform X1</fullName>
    </submittedName>
</protein>
<reference evidence="3" key="1">
    <citation type="journal article" date="2015" name="Nat. Genet.">
        <title>The pineapple genome and the evolution of CAM photosynthesis.</title>
        <authorList>
            <person name="Ming R."/>
            <person name="VanBuren R."/>
            <person name="Wai C.M."/>
            <person name="Tang H."/>
            <person name="Schatz M.C."/>
            <person name="Bowers J.E."/>
            <person name="Lyons E."/>
            <person name="Wang M.L."/>
            <person name="Chen J."/>
            <person name="Biggers E."/>
            <person name="Zhang J."/>
            <person name="Huang L."/>
            <person name="Zhang L."/>
            <person name="Miao W."/>
            <person name="Zhang J."/>
            <person name="Ye Z."/>
            <person name="Miao C."/>
            <person name="Lin Z."/>
            <person name="Wang H."/>
            <person name="Zhou H."/>
            <person name="Yim W.C."/>
            <person name="Priest H.D."/>
            <person name="Zheng C."/>
            <person name="Woodhouse M."/>
            <person name="Edger P.P."/>
            <person name="Guyot R."/>
            <person name="Guo H.B."/>
            <person name="Guo H."/>
            <person name="Zheng G."/>
            <person name="Singh R."/>
            <person name="Sharma A."/>
            <person name="Min X."/>
            <person name="Zheng Y."/>
            <person name="Lee H."/>
            <person name="Gurtowski J."/>
            <person name="Sedlazeck F.J."/>
            <person name="Harkess A."/>
            <person name="McKain M.R."/>
            <person name="Liao Z."/>
            <person name="Fang J."/>
            <person name="Liu J."/>
            <person name="Zhang X."/>
            <person name="Zhang Q."/>
            <person name="Hu W."/>
            <person name="Qin Y."/>
            <person name="Wang K."/>
            <person name="Chen L.Y."/>
            <person name="Shirley N."/>
            <person name="Lin Y.R."/>
            <person name="Liu L.Y."/>
            <person name="Hernandez A.G."/>
            <person name="Wright C.L."/>
            <person name="Bulone V."/>
            <person name="Tuskan G.A."/>
            <person name="Heath K."/>
            <person name="Zee F."/>
            <person name="Moore P.H."/>
            <person name="Sunkar R."/>
            <person name="Leebens-Mack J.H."/>
            <person name="Mockler T."/>
            <person name="Bennetzen J.L."/>
            <person name="Freeling M."/>
            <person name="Sankoff D."/>
            <person name="Paterson A.H."/>
            <person name="Zhu X."/>
            <person name="Yang X."/>
            <person name="Smith J.A."/>
            <person name="Cushman J.C."/>
            <person name="Paull R.E."/>
            <person name="Yu Q."/>
        </authorList>
    </citation>
    <scope>NUCLEOTIDE SEQUENCE [LARGE SCALE GENOMIC DNA]</scope>
    <source>
        <strain evidence="3">cv. F153</strain>
    </source>
</reference>
<evidence type="ECO:0000313" key="4">
    <source>
        <dbReference type="RefSeq" id="XP_020097023.1"/>
    </source>
</evidence>
<organism evidence="3 4">
    <name type="scientific">Ananas comosus</name>
    <name type="common">Pineapple</name>
    <name type="synonym">Ananas ananas</name>
    <dbReference type="NCBI Taxonomy" id="4615"/>
    <lineage>
        <taxon>Eukaryota</taxon>
        <taxon>Viridiplantae</taxon>
        <taxon>Streptophyta</taxon>
        <taxon>Embryophyta</taxon>
        <taxon>Tracheophyta</taxon>
        <taxon>Spermatophyta</taxon>
        <taxon>Magnoliopsida</taxon>
        <taxon>Liliopsida</taxon>
        <taxon>Poales</taxon>
        <taxon>Bromeliaceae</taxon>
        <taxon>Bromelioideae</taxon>
        <taxon>Ananas</taxon>
    </lineage>
</organism>
<dbReference type="AlphaFoldDB" id="A0A6P5FU33"/>
<dbReference type="Pfam" id="PF02204">
    <property type="entry name" value="VPS9"/>
    <property type="match status" value="1"/>
</dbReference>
<dbReference type="PANTHER" id="PTHR23101">
    <property type="entry name" value="RAB GDP/GTP EXCHANGE FACTOR"/>
    <property type="match status" value="1"/>
</dbReference>
<keyword evidence="3" id="KW-1185">Reference proteome</keyword>
<evidence type="ECO:0000313" key="3">
    <source>
        <dbReference type="Proteomes" id="UP000515123"/>
    </source>
</evidence>
<evidence type="ECO:0000259" key="2">
    <source>
        <dbReference type="PROSITE" id="PS51205"/>
    </source>
</evidence>
<dbReference type="GO" id="GO:0005085">
    <property type="term" value="F:guanyl-nucleotide exchange factor activity"/>
    <property type="evidence" value="ECO:0007669"/>
    <property type="project" value="InterPro"/>
</dbReference>
<evidence type="ECO:0000256" key="1">
    <source>
        <dbReference type="SAM" id="MobiDB-lite"/>
    </source>
</evidence>
<dbReference type="SMART" id="SM00167">
    <property type="entry name" value="VPS9"/>
    <property type="match status" value="1"/>
</dbReference>
<dbReference type="PROSITE" id="PS51205">
    <property type="entry name" value="VPS9"/>
    <property type="match status" value="1"/>
</dbReference>
<dbReference type="GO" id="GO:0016192">
    <property type="term" value="P:vesicle-mediated transport"/>
    <property type="evidence" value="ECO:0007669"/>
    <property type="project" value="InterPro"/>
</dbReference>
<proteinExistence type="predicted"/>
<dbReference type="InterPro" id="IPR041545">
    <property type="entry name" value="DUF5601"/>
</dbReference>
<dbReference type="RefSeq" id="XP_020097023.1">
    <property type="nucleotide sequence ID" value="XM_020241434.1"/>
</dbReference>
<dbReference type="SUPFAM" id="SSF109993">
    <property type="entry name" value="VPS9 domain"/>
    <property type="match status" value="1"/>
</dbReference>
<dbReference type="GO" id="GO:0030139">
    <property type="term" value="C:endocytic vesicle"/>
    <property type="evidence" value="ECO:0007669"/>
    <property type="project" value="TreeGrafter"/>
</dbReference>
<dbReference type="Gene3D" id="1.10.246.120">
    <property type="match status" value="1"/>
</dbReference>
<dbReference type="GO" id="GO:0005829">
    <property type="term" value="C:cytosol"/>
    <property type="evidence" value="ECO:0007669"/>
    <property type="project" value="TreeGrafter"/>
</dbReference>
<accession>A0A6P5FU33</accession>
<dbReference type="OrthoDB" id="300289at2759"/>
<dbReference type="InterPro" id="IPR037191">
    <property type="entry name" value="VPS9_dom_sf"/>
</dbReference>